<comment type="caution">
    <text evidence="2">The sequence shown here is derived from an EMBL/GenBank/DDBJ whole genome shotgun (WGS) entry which is preliminary data.</text>
</comment>
<sequence length="93" mass="10539">MPLLYRPDPTRKRIPDGDLGADNQSAVEDSLVTLLKEMRYGVMNIIESKRKLNVLPGKSVVAEEIEDHTETEVDYSIENPKKTEYGVLVDHQV</sequence>
<protein>
    <submittedName>
        <fullName evidence="2">(apollo) hypothetical protein</fullName>
    </submittedName>
</protein>
<dbReference type="EMBL" id="CAJQZP010000212">
    <property type="protein sequence ID" value="CAG4947215.1"/>
    <property type="molecule type" value="Genomic_DNA"/>
</dbReference>
<proteinExistence type="predicted"/>
<feature type="region of interest" description="Disordered" evidence="1">
    <location>
        <begin position="1"/>
        <end position="23"/>
    </location>
</feature>
<organism evidence="2 3">
    <name type="scientific">Parnassius apollo</name>
    <name type="common">Apollo butterfly</name>
    <name type="synonym">Papilio apollo</name>
    <dbReference type="NCBI Taxonomy" id="110799"/>
    <lineage>
        <taxon>Eukaryota</taxon>
        <taxon>Metazoa</taxon>
        <taxon>Ecdysozoa</taxon>
        <taxon>Arthropoda</taxon>
        <taxon>Hexapoda</taxon>
        <taxon>Insecta</taxon>
        <taxon>Pterygota</taxon>
        <taxon>Neoptera</taxon>
        <taxon>Endopterygota</taxon>
        <taxon>Lepidoptera</taxon>
        <taxon>Glossata</taxon>
        <taxon>Ditrysia</taxon>
        <taxon>Papilionoidea</taxon>
        <taxon>Papilionidae</taxon>
        <taxon>Parnassiinae</taxon>
        <taxon>Parnassini</taxon>
        <taxon>Parnassius</taxon>
        <taxon>Parnassius</taxon>
    </lineage>
</organism>
<keyword evidence="3" id="KW-1185">Reference proteome</keyword>
<evidence type="ECO:0000256" key="1">
    <source>
        <dbReference type="SAM" id="MobiDB-lite"/>
    </source>
</evidence>
<gene>
    <name evidence="2" type="ORF">PAPOLLO_LOCUS3552</name>
</gene>
<dbReference type="AlphaFoldDB" id="A0A8S3W8Q3"/>
<dbReference type="Proteomes" id="UP000691718">
    <property type="component" value="Unassembled WGS sequence"/>
</dbReference>
<evidence type="ECO:0000313" key="3">
    <source>
        <dbReference type="Proteomes" id="UP000691718"/>
    </source>
</evidence>
<reference evidence="2" key="1">
    <citation type="submission" date="2021-04" db="EMBL/GenBank/DDBJ databases">
        <authorList>
            <person name="Tunstrom K."/>
        </authorList>
    </citation>
    <scope>NUCLEOTIDE SEQUENCE</scope>
</reference>
<name>A0A8S3W8Q3_PARAO</name>
<evidence type="ECO:0000313" key="2">
    <source>
        <dbReference type="EMBL" id="CAG4947215.1"/>
    </source>
</evidence>
<dbReference type="OrthoDB" id="7484273at2759"/>
<accession>A0A8S3W8Q3</accession>